<comment type="similarity">
    <text evidence="2 13">Belongs to the CRISPR-associated exonuclease Cas4 family.</text>
</comment>
<keyword evidence="10 13" id="KW-0411">Iron-sulfur</keyword>
<evidence type="ECO:0000256" key="4">
    <source>
        <dbReference type="ARBA" id="ARBA00020049"/>
    </source>
</evidence>
<evidence type="ECO:0000256" key="3">
    <source>
        <dbReference type="ARBA" id="ARBA00012768"/>
    </source>
</evidence>
<reference evidence="15" key="1">
    <citation type="journal article" date="2020" name="ISME J.">
        <title>Gammaproteobacteria mediating utilization of methyl-, sulfur- and petroleum organic compounds in deep ocean hydrothermal plumes.</title>
        <authorList>
            <person name="Zhou Z."/>
            <person name="Liu Y."/>
            <person name="Pan J."/>
            <person name="Cron B.R."/>
            <person name="Toner B.M."/>
            <person name="Anantharaman K."/>
            <person name="Breier J.A."/>
            <person name="Dick G.J."/>
            <person name="Li M."/>
        </authorList>
    </citation>
    <scope>NUCLEOTIDE SEQUENCE</scope>
    <source>
        <strain evidence="15">SZUA-1523</strain>
    </source>
</reference>
<evidence type="ECO:0000256" key="2">
    <source>
        <dbReference type="ARBA" id="ARBA00009189"/>
    </source>
</evidence>
<dbReference type="EC" id="3.1.12.1" evidence="3 13"/>
<keyword evidence="7 13" id="KW-0378">Hydrolase</keyword>
<comment type="cofactor">
    <cofactor evidence="1">
        <name>Mn(2+)</name>
        <dbReference type="ChEBI" id="CHEBI:29035"/>
    </cofactor>
</comment>
<keyword evidence="8 13" id="KW-0269">Exonuclease</keyword>
<dbReference type="PANTHER" id="PTHR36531:SF2">
    <property type="entry name" value="CRISPR-ASSOCIATED EXONUCLEASE CAS4"/>
    <property type="match status" value="1"/>
</dbReference>
<dbReference type="Gene3D" id="3.90.320.10">
    <property type="match status" value="1"/>
</dbReference>
<comment type="cofactor">
    <cofactor evidence="13">
        <name>Mg(2+)</name>
        <dbReference type="ChEBI" id="CHEBI:18420"/>
    </cofactor>
    <cofactor evidence="13">
        <name>Mn(2+)</name>
        <dbReference type="ChEBI" id="CHEBI:29035"/>
    </cofactor>
    <text evidence="13">Mg(2+) or Mn(2+) required for ssDNA cleavage activity.</text>
</comment>
<dbReference type="InterPro" id="IPR011604">
    <property type="entry name" value="PDDEXK-like_dom_sf"/>
</dbReference>
<sequence>MAIVGELYRIKQRDFSGKLREMTDPHIIYVTDLVSCSYKRSMRLAFPLMSFRFEPPLVLGDLVHAGLGSLLSEHGWETEIPVEKKYSIDGEEYILKGRIDLLKRGKNGKPETIVEVKTSRELPENSPREHHAMQLRIYMQLTGASRGYLLYVTPERLVEFEIEQSSISIENLIRETVYNLQAPRYDWECRYCNYRKICPYARTSKRMA</sequence>
<dbReference type="NCBIfam" id="TIGR00372">
    <property type="entry name" value="cas4"/>
    <property type="match status" value="1"/>
</dbReference>
<comment type="function">
    <text evidence="13">CRISPR (clustered regularly interspaced short palindromic repeat) is an adaptive immune system that provides protection against mobile genetic elements (viruses, transposable elements and conjugative plasmids). CRISPR clusters contain sequences complementary to antecedent mobile elements and target invading nucleic acids. CRISPR clusters are transcribed and processed into CRISPR RNA (crRNA).</text>
</comment>
<name>A0A833E8K7_9CREN</name>
<protein>
    <recommendedName>
        <fullName evidence="4 13">CRISPR-associated exonuclease Cas4</fullName>
        <ecNumber evidence="3 13">3.1.12.1</ecNumber>
    </recommendedName>
</protein>
<evidence type="ECO:0000256" key="9">
    <source>
        <dbReference type="ARBA" id="ARBA00023004"/>
    </source>
</evidence>
<gene>
    <name evidence="15" type="primary">cas4</name>
    <name evidence="15" type="ORF">EYH50_02235</name>
</gene>
<dbReference type="AlphaFoldDB" id="A0A833E8K7"/>
<dbReference type="Proteomes" id="UP000600071">
    <property type="component" value="Unassembled WGS sequence"/>
</dbReference>
<comment type="caution">
    <text evidence="15">The sequence shown here is derived from an EMBL/GenBank/DDBJ whole genome shotgun (WGS) entry which is preliminary data.</text>
</comment>
<dbReference type="InterPro" id="IPR051827">
    <property type="entry name" value="Cas4_exonuclease"/>
</dbReference>
<evidence type="ECO:0000259" key="14">
    <source>
        <dbReference type="Pfam" id="PF12705"/>
    </source>
</evidence>
<dbReference type="GO" id="GO:0046872">
    <property type="term" value="F:metal ion binding"/>
    <property type="evidence" value="ECO:0007669"/>
    <property type="project" value="UniProtKB-KW"/>
</dbReference>
<organism evidence="15 16">
    <name type="scientific">Pyrodictium delaneyi</name>
    <dbReference type="NCBI Taxonomy" id="1273541"/>
    <lineage>
        <taxon>Archaea</taxon>
        <taxon>Thermoproteota</taxon>
        <taxon>Thermoprotei</taxon>
        <taxon>Desulfurococcales</taxon>
        <taxon>Pyrodictiaceae</taxon>
        <taxon>Pyrodictium</taxon>
    </lineage>
</organism>
<keyword evidence="5 13" id="KW-0540">Nuclease</keyword>
<evidence type="ECO:0000256" key="11">
    <source>
        <dbReference type="ARBA" id="ARBA00023118"/>
    </source>
</evidence>
<dbReference type="GO" id="GO:0004527">
    <property type="term" value="F:exonuclease activity"/>
    <property type="evidence" value="ECO:0007669"/>
    <property type="project" value="UniProtKB-KW"/>
</dbReference>
<keyword evidence="11 13" id="KW-0051">Antiviral defense</keyword>
<evidence type="ECO:0000256" key="5">
    <source>
        <dbReference type="ARBA" id="ARBA00022722"/>
    </source>
</evidence>
<dbReference type="Pfam" id="PF12705">
    <property type="entry name" value="PDDEXK_1"/>
    <property type="match status" value="1"/>
</dbReference>
<proteinExistence type="inferred from homology"/>
<keyword evidence="6 13" id="KW-0479">Metal-binding</keyword>
<dbReference type="EMBL" id="DQVR01000048">
    <property type="protein sequence ID" value="HIQ23850.1"/>
    <property type="molecule type" value="Genomic_DNA"/>
</dbReference>
<evidence type="ECO:0000313" key="15">
    <source>
        <dbReference type="EMBL" id="HIQ23850.1"/>
    </source>
</evidence>
<evidence type="ECO:0000313" key="16">
    <source>
        <dbReference type="Proteomes" id="UP000600071"/>
    </source>
</evidence>
<dbReference type="GO" id="GO:0051536">
    <property type="term" value="F:iron-sulfur cluster binding"/>
    <property type="evidence" value="ECO:0007669"/>
    <property type="project" value="UniProtKB-KW"/>
</dbReference>
<evidence type="ECO:0000256" key="12">
    <source>
        <dbReference type="ARBA" id="ARBA00023211"/>
    </source>
</evidence>
<dbReference type="InterPro" id="IPR013343">
    <property type="entry name" value="CRISPR-assoc_prot_Cas4"/>
</dbReference>
<accession>A0A833E8K7</accession>
<evidence type="ECO:0000256" key="10">
    <source>
        <dbReference type="ARBA" id="ARBA00023014"/>
    </source>
</evidence>
<evidence type="ECO:0000256" key="1">
    <source>
        <dbReference type="ARBA" id="ARBA00001936"/>
    </source>
</evidence>
<evidence type="ECO:0000256" key="6">
    <source>
        <dbReference type="ARBA" id="ARBA00022723"/>
    </source>
</evidence>
<dbReference type="GO" id="GO:0051607">
    <property type="term" value="P:defense response to virus"/>
    <property type="evidence" value="ECO:0007669"/>
    <property type="project" value="UniProtKB-KW"/>
</dbReference>
<evidence type="ECO:0000256" key="7">
    <source>
        <dbReference type="ARBA" id="ARBA00022801"/>
    </source>
</evidence>
<comment type="cofactor">
    <cofactor evidence="13">
        <name>iron-sulfur cluster</name>
        <dbReference type="ChEBI" id="CHEBI:30408"/>
    </cofactor>
</comment>
<evidence type="ECO:0000256" key="13">
    <source>
        <dbReference type="RuleBase" id="RU365022"/>
    </source>
</evidence>
<keyword evidence="12 13" id="KW-0464">Manganese</keyword>
<evidence type="ECO:0000256" key="8">
    <source>
        <dbReference type="ARBA" id="ARBA00022839"/>
    </source>
</evidence>
<feature type="domain" description="PD-(D/E)XK endonuclease-like" evidence="14">
    <location>
        <begin position="77"/>
        <end position="199"/>
    </location>
</feature>
<keyword evidence="9 13" id="KW-0408">Iron</keyword>
<dbReference type="InterPro" id="IPR038726">
    <property type="entry name" value="PDDEXK_AddAB-type"/>
</dbReference>
<dbReference type="PANTHER" id="PTHR36531">
    <property type="entry name" value="CRISPR-ASSOCIATED EXONUCLEASE CAS4"/>
    <property type="match status" value="1"/>
</dbReference>